<feature type="region of interest" description="Disordered" evidence="1">
    <location>
        <begin position="217"/>
        <end position="253"/>
    </location>
</feature>
<evidence type="ECO:0000259" key="2">
    <source>
        <dbReference type="SMART" id="SM00256"/>
    </source>
</evidence>
<evidence type="ECO:0000313" key="3">
    <source>
        <dbReference type="EMBL" id="GJN24338.1"/>
    </source>
</evidence>
<evidence type="ECO:0000313" key="4">
    <source>
        <dbReference type="Proteomes" id="UP001054889"/>
    </source>
</evidence>
<dbReference type="Pfam" id="PF00646">
    <property type="entry name" value="F-box"/>
    <property type="match status" value="1"/>
</dbReference>
<dbReference type="AlphaFoldDB" id="A0AAV5EPP8"/>
<accession>A0AAV5EPP8</accession>
<reference evidence="3" key="1">
    <citation type="journal article" date="2018" name="DNA Res.">
        <title>Multiple hybrid de novo genome assembly of finger millet, an orphan allotetraploid crop.</title>
        <authorList>
            <person name="Hatakeyama M."/>
            <person name="Aluri S."/>
            <person name="Balachadran M.T."/>
            <person name="Sivarajan S.R."/>
            <person name="Patrignani A."/>
            <person name="Gruter S."/>
            <person name="Poveda L."/>
            <person name="Shimizu-Inatsugi R."/>
            <person name="Baeten J."/>
            <person name="Francoijs K.J."/>
            <person name="Nataraja K.N."/>
            <person name="Reddy Y.A.N."/>
            <person name="Phadnis S."/>
            <person name="Ravikumar R.L."/>
            <person name="Schlapbach R."/>
            <person name="Sreeman S.M."/>
            <person name="Shimizu K.K."/>
        </authorList>
    </citation>
    <scope>NUCLEOTIDE SEQUENCE</scope>
</reference>
<evidence type="ECO:0000256" key="1">
    <source>
        <dbReference type="SAM" id="MobiDB-lite"/>
    </source>
</evidence>
<dbReference type="Proteomes" id="UP001054889">
    <property type="component" value="Unassembled WGS sequence"/>
</dbReference>
<proteinExistence type="predicted"/>
<sequence length="608" mass="66670">MVTGAEVLRLPTLVPHLTHGWSAGLLCAAPAGCKNDGDHATTADDCPFRVVVVSADPVTGITSAYVYSSEQHSWTAEISMQHNYGFTVPVLCGARIGNDGALYFFTDGPEFCCLEYRMMSTQQLSLISLPSEWESNKWIAFMTAENGGLGLAMLDGYDLYTLSRETETGEEAVGGQCGLSYSSYCALCELLHSSNESGPLRWGPSTYGCFRPRHESTKSIPLPPPRSRLHFTQRNPPPTSSGRSMAPPCRRPPEMPEELVEEILLRIPPIEPAALVRASLVCKSWGHLISSPRFRHRYRSFHRGPSVMGLICNLKDVNGEYVARYVPASCPSARRHADDLRGWRVLDARHGRVLIRSLVHGAYLDVWDPVTGERRVLTATPPIKDGWNAAVICAGHGTCDHRDCRGGPFLVFVFGANDPDWISLSVYSSETARWDRPRRVAELPEHGMDVVPPCLVGNALYFGIDLSRSILRYDLATRIASVTDQPPGSFGCFTVPMGMKDGGLGLARLKGSTLSLWSLYAYPDGDLSWVEITAIELNRHLPAGALPVSSNFLGCAQGFVVFFVGTEDGLYSFDLKSGIVKKVCDDKGILSVVPYITLYTPGRHFHGL</sequence>
<reference evidence="3" key="2">
    <citation type="submission" date="2021-12" db="EMBL/GenBank/DDBJ databases">
        <title>Resequencing data analysis of finger millet.</title>
        <authorList>
            <person name="Hatakeyama M."/>
            <person name="Aluri S."/>
            <person name="Balachadran M.T."/>
            <person name="Sivarajan S.R."/>
            <person name="Poveda L."/>
            <person name="Shimizu-Inatsugi R."/>
            <person name="Schlapbach R."/>
            <person name="Sreeman S.M."/>
            <person name="Shimizu K.K."/>
        </authorList>
    </citation>
    <scope>NUCLEOTIDE SEQUENCE</scope>
</reference>
<keyword evidence="4" id="KW-1185">Reference proteome</keyword>
<dbReference type="SUPFAM" id="SSF81383">
    <property type="entry name" value="F-box domain"/>
    <property type="match status" value="1"/>
</dbReference>
<dbReference type="Gene3D" id="1.20.1280.50">
    <property type="match status" value="1"/>
</dbReference>
<dbReference type="PANTHER" id="PTHR32133:SF386">
    <property type="entry name" value="F-BOX DOMAIN-CONTAINING PROTEIN"/>
    <property type="match status" value="1"/>
</dbReference>
<dbReference type="PANTHER" id="PTHR32133">
    <property type="entry name" value="OS07G0120400 PROTEIN"/>
    <property type="match status" value="1"/>
</dbReference>
<dbReference type="EMBL" id="BQKI01000077">
    <property type="protein sequence ID" value="GJN24338.1"/>
    <property type="molecule type" value="Genomic_DNA"/>
</dbReference>
<gene>
    <name evidence="3" type="primary">gb12075</name>
    <name evidence="3" type="ORF">PR202_gb12075</name>
</gene>
<dbReference type="InterPro" id="IPR001810">
    <property type="entry name" value="F-box_dom"/>
</dbReference>
<protein>
    <recommendedName>
        <fullName evidence="2">F-box domain-containing protein</fullName>
    </recommendedName>
</protein>
<comment type="caution">
    <text evidence="3">The sequence shown here is derived from an EMBL/GenBank/DDBJ whole genome shotgun (WGS) entry which is preliminary data.</text>
</comment>
<dbReference type="InterPro" id="IPR036047">
    <property type="entry name" value="F-box-like_dom_sf"/>
</dbReference>
<name>A0AAV5EPP8_ELECO</name>
<feature type="domain" description="F-box" evidence="2">
    <location>
        <begin position="255"/>
        <end position="298"/>
    </location>
</feature>
<dbReference type="CDD" id="cd22157">
    <property type="entry name" value="F-box_AtFBW1-like"/>
    <property type="match status" value="1"/>
</dbReference>
<dbReference type="SMART" id="SM00256">
    <property type="entry name" value="FBOX"/>
    <property type="match status" value="1"/>
</dbReference>
<organism evidence="3 4">
    <name type="scientific">Eleusine coracana subsp. coracana</name>
    <dbReference type="NCBI Taxonomy" id="191504"/>
    <lineage>
        <taxon>Eukaryota</taxon>
        <taxon>Viridiplantae</taxon>
        <taxon>Streptophyta</taxon>
        <taxon>Embryophyta</taxon>
        <taxon>Tracheophyta</taxon>
        <taxon>Spermatophyta</taxon>
        <taxon>Magnoliopsida</taxon>
        <taxon>Liliopsida</taxon>
        <taxon>Poales</taxon>
        <taxon>Poaceae</taxon>
        <taxon>PACMAD clade</taxon>
        <taxon>Chloridoideae</taxon>
        <taxon>Cynodonteae</taxon>
        <taxon>Eleusininae</taxon>
        <taxon>Eleusine</taxon>
    </lineage>
</organism>